<sequence>MKFALATTVVGSCTAVIKMDGNKDESEKCISIALRALSAGDKEKANRFLLKAQRLYPSKKATDLLDSLDKLSSNGEAQREKESESSQPRHRKHSHSKGGDEADKENKHADYTADQLASVKRINECKDVYEVLELSKEFSDSELKKAYRKLALQMHPDKNKAPGATEAFKAIGKAYSILSDKEKRRQYDLYGPEMQPSRPSHDHGDFSHGFDGDISPEELFNMFFGGGFPSGNVHRRQHHHHARRTYYTYREPQQSESGLTLFFQLAPILLLVVLSMLSSFLVSDAVFNLQRTEKYRVERTTANLRVTYYVKDDFRAEFKSDLRRIERAVEEEYIGQLRNNCFRERNYKENMMWRARNYGDAKLYQRAVDMATPSCDNLQKVYTS</sequence>
<gene>
    <name evidence="10" type="primary">LOC101852720</name>
</gene>
<evidence type="ECO:0000256" key="4">
    <source>
        <dbReference type="ARBA" id="ARBA00022989"/>
    </source>
</evidence>
<dbReference type="PANTHER" id="PTHR43908">
    <property type="entry name" value="AT29763P-RELATED"/>
    <property type="match status" value="1"/>
</dbReference>
<keyword evidence="9" id="KW-1185">Reference proteome</keyword>
<dbReference type="PROSITE" id="PS00636">
    <property type="entry name" value="DNAJ_1"/>
    <property type="match status" value="1"/>
</dbReference>
<protein>
    <submittedName>
        <fullName evidence="10">DnaJ homolog subfamily B member 12</fullName>
    </submittedName>
</protein>
<dbReference type="CDD" id="cd06257">
    <property type="entry name" value="DnaJ"/>
    <property type="match status" value="1"/>
</dbReference>
<dbReference type="PROSITE" id="PS50076">
    <property type="entry name" value="DNAJ_2"/>
    <property type="match status" value="1"/>
</dbReference>
<evidence type="ECO:0000313" key="10">
    <source>
        <dbReference type="RefSeq" id="XP_005106865.2"/>
    </source>
</evidence>
<evidence type="ECO:0000256" key="5">
    <source>
        <dbReference type="ARBA" id="ARBA00023136"/>
    </source>
</evidence>
<feature type="region of interest" description="Disordered" evidence="6">
    <location>
        <begin position="70"/>
        <end position="107"/>
    </location>
</feature>
<keyword evidence="4 7" id="KW-1133">Transmembrane helix</keyword>
<dbReference type="InterPro" id="IPR001623">
    <property type="entry name" value="DnaJ_domain"/>
</dbReference>
<evidence type="ECO:0000313" key="9">
    <source>
        <dbReference type="Proteomes" id="UP000694888"/>
    </source>
</evidence>
<dbReference type="Gene3D" id="1.10.287.110">
    <property type="entry name" value="DnaJ domain"/>
    <property type="match status" value="1"/>
</dbReference>
<dbReference type="SMART" id="SM00271">
    <property type="entry name" value="DnaJ"/>
    <property type="match status" value="1"/>
</dbReference>
<feature type="domain" description="J" evidence="8">
    <location>
        <begin position="127"/>
        <end position="191"/>
    </location>
</feature>
<dbReference type="GeneID" id="101852720"/>
<dbReference type="PRINTS" id="PR00625">
    <property type="entry name" value="JDOMAIN"/>
</dbReference>
<evidence type="ECO:0000256" key="2">
    <source>
        <dbReference type="ARBA" id="ARBA00022692"/>
    </source>
</evidence>
<feature type="transmembrane region" description="Helical" evidence="7">
    <location>
        <begin position="261"/>
        <end position="287"/>
    </location>
</feature>
<accession>A0ABM0K200</accession>
<evidence type="ECO:0000256" key="7">
    <source>
        <dbReference type="SAM" id="Phobius"/>
    </source>
</evidence>
<evidence type="ECO:0000259" key="8">
    <source>
        <dbReference type="PROSITE" id="PS50076"/>
    </source>
</evidence>
<dbReference type="Proteomes" id="UP000694888">
    <property type="component" value="Unplaced"/>
</dbReference>
<dbReference type="InterPro" id="IPR018253">
    <property type="entry name" value="DnaJ_domain_CS"/>
</dbReference>
<keyword evidence="3" id="KW-0256">Endoplasmic reticulum</keyword>
<keyword evidence="5 7" id="KW-0472">Membrane</keyword>
<dbReference type="SUPFAM" id="SSF46565">
    <property type="entry name" value="Chaperone J-domain"/>
    <property type="match status" value="1"/>
</dbReference>
<evidence type="ECO:0000256" key="3">
    <source>
        <dbReference type="ARBA" id="ARBA00022824"/>
    </source>
</evidence>
<reference evidence="10" key="1">
    <citation type="submission" date="2025-08" db="UniProtKB">
        <authorList>
            <consortium name="RefSeq"/>
        </authorList>
    </citation>
    <scope>IDENTIFICATION</scope>
</reference>
<evidence type="ECO:0000256" key="1">
    <source>
        <dbReference type="ARBA" id="ARBA00004389"/>
    </source>
</evidence>
<dbReference type="PANTHER" id="PTHR43908:SF3">
    <property type="entry name" value="AT29763P-RELATED"/>
    <property type="match status" value="1"/>
</dbReference>
<feature type="compositionally biased region" description="Basic and acidic residues" evidence="6">
    <location>
        <begin position="97"/>
        <end position="107"/>
    </location>
</feature>
<comment type="subcellular location">
    <subcellularLocation>
        <location evidence="1">Endoplasmic reticulum membrane</location>
        <topology evidence="1">Single-pass membrane protein</topology>
    </subcellularLocation>
</comment>
<dbReference type="InterPro" id="IPR015399">
    <property type="entry name" value="DUF1977_DnaJ-like"/>
</dbReference>
<keyword evidence="2 7" id="KW-0812">Transmembrane</keyword>
<dbReference type="RefSeq" id="XP_005106865.2">
    <property type="nucleotide sequence ID" value="XM_005106808.3"/>
</dbReference>
<dbReference type="Pfam" id="PF09320">
    <property type="entry name" value="DUF1977"/>
    <property type="match status" value="1"/>
</dbReference>
<dbReference type="InterPro" id="IPR036869">
    <property type="entry name" value="J_dom_sf"/>
</dbReference>
<proteinExistence type="predicted"/>
<dbReference type="InterPro" id="IPR051100">
    <property type="entry name" value="DnaJ_subfamily_B/C"/>
</dbReference>
<evidence type="ECO:0000256" key="6">
    <source>
        <dbReference type="SAM" id="MobiDB-lite"/>
    </source>
</evidence>
<name>A0ABM0K200_APLCA</name>
<organism evidence="9 10">
    <name type="scientific">Aplysia californica</name>
    <name type="common">California sea hare</name>
    <dbReference type="NCBI Taxonomy" id="6500"/>
    <lineage>
        <taxon>Eukaryota</taxon>
        <taxon>Metazoa</taxon>
        <taxon>Spiralia</taxon>
        <taxon>Lophotrochozoa</taxon>
        <taxon>Mollusca</taxon>
        <taxon>Gastropoda</taxon>
        <taxon>Heterobranchia</taxon>
        <taxon>Euthyneura</taxon>
        <taxon>Tectipleura</taxon>
        <taxon>Aplysiida</taxon>
        <taxon>Aplysioidea</taxon>
        <taxon>Aplysiidae</taxon>
        <taxon>Aplysia</taxon>
    </lineage>
</organism>
<dbReference type="Pfam" id="PF00226">
    <property type="entry name" value="DnaJ"/>
    <property type="match status" value="1"/>
</dbReference>